<keyword evidence="5 7" id="KW-0413">Isomerase</keyword>
<evidence type="ECO:0000256" key="3">
    <source>
        <dbReference type="ARBA" id="ARBA00022960"/>
    </source>
</evidence>
<keyword evidence="3 7" id="KW-0133">Cell shape</keyword>
<dbReference type="Proteomes" id="UP000307790">
    <property type="component" value="Unassembled WGS sequence"/>
</dbReference>
<feature type="binding site" evidence="7">
    <location>
        <begin position="11"/>
        <end position="12"/>
    </location>
    <ligand>
        <name>substrate</name>
    </ligand>
</feature>
<evidence type="ECO:0000256" key="4">
    <source>
        <dbReference type="ARBA" id="ARBA00022984"/>
    </source>
</evidence>
<comment type="function">
    <text evidence="7">Provides the (R)-glutamate required for cell wall biosynthesis.</text>
</comment>
<comment type="catalytic activity">
    <reaction evidence="1 7">
        <text>L-glutamate = D-glutamate</text>
        <dbReference type="Rhea" id="RHEA:12813"/>
        <dbReference type="ChEBI" id="CHEBI:29985"/>
        <dbReference type="ChEBI" id="CHEBI:29986"/>
        <dbReference type="EC" id="5.1.1.3"/>
    </reaction>
</comment>
<keyword evidence="4 7" id="KW-0573">Peptidoglycan synthesis</keyword>
<comment type="similarity">
    <text evidence="7">Belongs to the aspartate/glutamate racemases family.</text>
</comment>
<dbReference type="HAMAP" id="MF_00258">
    <property type="entry name" value="Glu_racemase"/>
    <property type="match status" value="1"/>
</dbReference>
<comment type="caution">
    <text evidence="8">The sequence shown here is derived from an EMBL/GenBank/DDBJ whole genome shotgun (WGS) entry which is preliminary data.</text>
</comment>
<dbReference type="GO" id="GO:0008360">
    <property type="term" value="P:regulation of cell shape"/>
    <property type="evidence" value="ECO:0007669"/>
    <property type="project" value="UniProtKB-KW"/>
</dbReference>
<evidence type="ECO:0000313" key="9">
    <source>
        <dbReference type="Proteomes" id="UP000307790"/>
    </source>
</evidence>
<dbReference type="RefSeq" id="WP_138318079.1">
    <property type="nucleotide sequence ID" value="NZ_VCBC01000002.1"/>
</dbReference>
<dbReference type="UniPathway" id="UPA00219"/>
<dbReference type="InterPro" id="IPR015942">
    <property type="entry name" value="Asp/Glu/hydantoin_racemase"/>
</dbReference>
<dbReference type="PROSITE" id="PS00924">
    <property type="entry name" value="ASP_GLU_RACEMASE_2"/>
    <property type="match status" value="1"/>
</dbReference>
<dbReference type="PROSITE" id="PS00923">
    <property type="entry name" value="ASP_GLU_RACEMASE_1"/>
    <property type="match status" value="1"/>
</dbReference>
<feature type="active site" description="Proton donor/acceptor" evidence="7">
    <location>
        <position position="184"/>
    </location>
</feature>
<feature type="binding site" evidence="7">
    <location>
        <begin position="43"/>
        <end position="44"/>
    </location>
    <ligand>
        <name>substrate</name>
    </ligand>
</feature>
<dbReference type="GO" id="GO:0071555">
    <property type="term" value="P:cell wall organization"/>
    <property type="evidence" value="ECO:0007669"/>
    <property type="project" value="UniProtKB-KW"/>
</dbReference>
<sequence>MDKHSPIGVFDSGLGGLSICRAILDALPQEHLFYFADTANTPYGNKSDRFLLQRTEQIVEFFVQQGCKAIVVACNTATVHSIAKLREQFKLPVIGVEPGIKPAGKATKTGKVGVLATQQTLESQSFAQLKLLECPDVDVIGQACPDFVSLVESGSFNDTKAQEAVFRYVQPLIAQQCDQIVLGCTHFSFLLEPISLLVANKANIVDTSIAVAKQLERRLRQNNLLNPEQNNPAMSFYSSGSLNDSRTALANCWPDKLNIARQLNIQ</sequence>
<reference evidence="8 9" key="1">
    <citation type="submission" date="2019-05" db="EMBL/GenBank/DDBJ databases">
        <title>Genome sequences of Thalassotalea litorea 1K03283.</title>
        <authorList>
            <person name="Zhang D."/>
        </authorList>
    </citation>
    <scope>NUCLEOTIDE SEQUENCE [LARGE SCALE GENOMIC DNA]</scope>
    <source>
        <strain evidence="8 9">MCCC 1K03283</strain>
    </source>
</reference>
<evidence type="ECO:0000256" key="6">
    <source>
        <dbReference type="ARBA" id="ARBA00023316"/>
    </source>
</evidence>
<comment type="pathway">
    <text evidence="7">Cell wall biogenesis; peptidoglycan biosynthesis.</text>
</comment>
<evidence type="ECO:0000256" key="7">
    <source>
        <dbReference type="HAMAP-Rule" id="MF_00258"/>
    </source>
</evidence>
<dbReference type="InterPro" id="IPR004391">
    <property type="entry name" value="Glu_race"/>
</dbReference>
<evidence type="ECO:0000313" key="8">
    <source>
        <dbReference type="EMBL" id="TLU67476.1"/>
    </source>
</evidence>
<name>A0A5R9IWC7_9GAMM</name>
<dbReference type="InterPro" id="IPR018187">
    <property type="entry name" value="Asp/Glu_racemase_AS_1"/>
</dbReference>
<dbReference type="AlphaFoldDB" id="A0A5R9IWC7"/>
<dbReference type="EC" id="5.1.1.3" evidence="2 7"/>
<dbReference type="Gene3D" id="3.40.50.1860">
    <property type="match status" value="2"/>
</dbReference>
<organism evidence="8 9">
    <name type="scientific">Thalassotalea litorea</name>
    <dbReference type="NCBI Taxonomy" id="2020715"/>
    <lineage>
        <taxon>Bacteria</taxon>
        <taxon>Pseudomonadati</taxon>
        <taxon>Pseudomonadota</taxon>
        <taxon>Gammaproteobacteria</taxon>
        <taxon>Alteromonadales</taxon>
        <taxon>Colwelliaceae</taxon>
        <taxon>Thalassotalea</taxon>
    </lineage>
</organism>
<dbReference type="GO" id="GO:0008881">
    <property type="term" value="F:glutamate racemase activity"/>
    <property type="evidence" value="ECO:0007669"/>
    <property type="project" value="UniProtKB-UniRule"/>
</dbReference>
<keyword evidence="9" id="KW-1185">Reference proteome</keyword>
<dbReference type="InterPro" id="IPR033134">
    <property type="entry name" value="Asp/Glu_racemase_AS_2"/>
</dbReference>
<evidence type="ECO:0000256" key="5">
    <source>
        <dbReference type="ARBA" id="ARBA00023235"/>
    </source>
</evidence>
<feature type="binding site" evidence="7">
    <location>
        <begin position="75"/>
        <end position="76"/>
    </location>
    <ligand>
        <name>substrate</name>
    </ligand>
</feature>
<proteinExistence type="inferred from homology"/>
<dbReference type="FunFam" id="3.40.50.1860:FF:000001">
    <property type="entry name" value="Glutamate racemase"/>
    <property type="match status" value="1"/>
</dbReference>
<dbReference type="OrthoDB" id="9801055at2"/>
<dbReference type="GO" id="GO:0009252">
    <property type="term" value="P:peptidoglycan biosynthetic process"/>
    <property type="evidence" value="ECO:0007669"/>
    <property type="project" value="UniProtKB-UniRule"/>
</dbReference>
<feature type="binding site" evidence="7">
    <location>
        <begin position="185"/>
        <end position="186"/>
    </location>
    <ligand>
        <name>substrate</name>
    </ligand>
</feature>
<gene>
    <name evidence="7 8" type="primary">murI</name>
    <name evidence="8" type="ORF">FE810_00525</name>
</gene>
<dbReference type="PANTHER" id="PTHR21198:SF2">
    <property type="entry name" value="GLUTAMATE RACEMASE"/>
    <property type="match status" value="1"/>
</dbReference>
<feature type="active site" description="Proton donor/acceptor" evidence="7">
    <location>
        <position position="74"/>
    </location>
</feature>
<accession>A0A5R9IWC7</accession>
<protein>
    <recommendedName>
        <fullName evidence="2 7">Glutamate racemase</fullName>
        <ecNumber evidence="2 7">5.1.1.3</ecNumber>
    </recommendedName>
</protein>
<dbReference type="EMBL" id="VCBC01000002">
    <property type="protein sequence ID" value="TLU67476.1"/>
    <property type="molecule type" value="Genomic_DNA"/>
</dbReference>
<dbReference type="SUPFAM" id="SSF53681">
    <property type="entry name" value="Aspartate/glutamate racemase"/>
    <property type="match status" value="2"/>
</dbReference>
<dbReference type="NCBIfam" id="TIGR00067">
    <property type="entry name" value="glut_race"/>
    <property type="match status" value="1"/>
</dbReference>
<evidence type="ECO:0000256" key="2">
    <source>
        <dbReference type="ARBA" id="ARBA00013090"/>
    </source>
</evidence>
<dbReference type="InterPro" id="IPR001920">
    <property type="entry name" value="Asp/Glu_race"/>
</dbReference>
<keyword evidence="6 7" id="KW-0961">Cell wall biogenesis/degradation</keyword>
<dbReference type="PANTHER" id="PTHR21198">
    <property type="entry name" value="GLUTAMATE RACEMASE"/>
    <property type="match status" value="1"/>
</dbReference>
<evidence type="ECO:0000256" key="1">
    <source>
        <dbReference type="ARBA" id="ARBA00001602"/>
    </source>
</evidence>
<dbReference type="Pfam" id="PF01177">
    <property type="entry name" value="Asp_Glu_race"/>
    <property type="match status" value="1"/>
</dbReference>